<dbReference type="SUPFAM" id="SSF69349">
    <property type="entry name" value="Phage fibre proteins"/>
    <property type="match status" value="1"/>
</dbReference>
<dbReference type="SUPFAM" id="SSF69279">
    <property type="entry name" value="Phage tail proteins"/>
    <property type="match status" value="2"/>
</dbReference>
<gene>
    <name evidence="6" type="ORF">HNE05_18035</name>
</gene>
<dbReference type="InterPro" id="IPR006533">
    <property type="entry name" value="T6SS_Vgr_RhsGE"/>
</dbReference>
<evidence type="ECO:0000313" key="7">
    <source>
        <dbReference type="Proteomes" id="UP000501379"/>
    </source>
</evidence>
<comment type="subcellular location">
    <subcellularLocation>
        <location evidence="1">Secreted</location>
    </subcellularLocation>
</comment>
<dbReference type="PANTHER" id="PTHR32305">
    <property type="match status" value="1"/>
</dbReference>
<dbReference type="GO" id="GO:0005576">
    <property type="term" value="C:extracellular region"/>
    <property type="evidence" value="ECO:0007669"/>
    <property type="project" value="UniProtKB-SubCell"/>
</dbReference>
<evidence type="ECO:0000256" key="2">
    <source>
        <dbReference type="ARBA" id="ARBA00005558"/>
    </source>
</evidence>
<evidence type="ECO:0000259" key="4">
    <source>
        <dbReference type="Pfam" id="PF04717"/>
    </source>
</evidence>
<dbReference type="InterPro" id="IPR006531">
    <property type="entry name" value="Gp5/Vgr_OB"/>
</dbReference>
<dbReference type="EMBL" id="CP053697">
    <property type="protein sequence ID" value="QKE65175.1"/>
    <property type="molecule type" value="Genomic_DNA"/>
</dbReference>
<evidence type="ECO:0000313" key="6">
    <source>
        <dbReference type="EMBL" id="QKE65175.1"/>
    </source>
</evidence>
<dbReference type="Gene3D" id="2.40.50.230">
    <property type="entry name" value="Gp5 N-terminal domain"/>
    <property type="match status" value="1"/>
</dbReference>
<dbReference type="PANTHER" id="PTHR32305:SF15">
    <property type="entry name" value="PROTEIN RHSA-RELATED"/>
    <property type="match status" value="1"/>
</dbReference>
<reference evidence="6" key="1">
    <citation type="submission" date="2020-07" db="EMBL/GenBank/DDBJ databases">
        <title>Nitrate ammonifying Pseudomonas campi sp. nov. isolated from German agricultural grassland.</title>
        <authorList>
            <person name="Timsy T."/>
            <person name="Ulrich A."/>
            <person name="Spanner T."/>
            <person name="Foesel B."/>
            <person name="Kolb S."/>
            <person name="Horn M.A."/>
            <person name="Behrendt U."/>
        </authorList>
    </citation>
    <scope>NUCLEOTIDE SEQUENCE</scope>
    <source>
        <strain evidence="6">S1-A32-2</strain>
    </source>
</reference>
<sequence>MFNPANQTHFSLTLDGQRHDLQVLEFHGREALNQPYRFEVDLVSERPDLDLQSLLGQPAFLAFSPDGQGIHGLVHDAAQGESGKRLTRYRLVLQPKLAWLAQRTNQRIYQQLTVPQILALVLEEHGILGGAYRFQLGPSVYPERDYCVQYDESDLHFIQRLCEEEGLHYHFEHSGQGHVLVFGDDQTSFPRLGQPTAYVQDSGMVADEPVIKRFALRLATRSNRVTRRDYDFEQPRLLLEAAAKSEFQPDLEDYDYPGRYIERTRGKHLAQRALERHRADYQLAEGRSDQPRLLSGHLLEISDHPRREWNDLWLLHEVIHQGKQPQVLEESISNLGAGFLPSPIHGRGAGGEGLSGDSDFHQGYRNHFSASPWNILYRPPLQHPKPRVLGSQTAVVTGPKGEEIHCDQYGRIKVQFHWDREGQGDDTSSCWLRVSSSWAGDRYGGIAIPRIGMEVLVTFLEGDPDQPLVTGCLYHKEHVVPYDLPANKTRSVFKTLSSPGGGGYNELRIEDRKGAEQIYIHAQKDWDENIENDQKIRIGHERHDTVEANSYTELKAEEHHTTHLDRKVEVRADDHLTVAQNQHIKLGTAQLTQAGREIHLKAGQKMVIEAGLEITLKAGGSFIKLDPSGITLVGPMVKINAGGAPGNGSGIAIKPPRQPGMADVDKAGNLLDQAQAGRFTAYAPTTEVPDLRFNIRLADRPGKEGLPLAGTVWRIVRMHQPTWKKLGRVPPEDLIVKGESDDQGLVNLSDGDQKKLSLEYAKHPKMLWLVYPGQCISLQVHVEQNWSEEQKQVLAVASMDFSTKPHSNLEHADARHDKECAMDDCALSDASALYNKLKEFFA</sequence>
<dbReference type="InterPro" id="IPR054030">
    <property type="entry name" value="Gp5_Vgr_C"/>
</dbReference>
<dbReference type="Gene3D" id="2.30.110.50">
    <property type="match status" value="1"/>
</dbReference>
<feature type="domain" description="Gp5/Type VI secretion system Vgr C-terminal trimerisation" evidence="5">
    <location>
        <begin position="491"/>
        <end position="598"/>
    </location>
</feature>
<comment type="similarity">
    <text evidence="2">Belongs to the VgrG protein family.</text>
</comment>
<evidence type="ECO:0000256" key="3">
    <source>
        <dbReference type="ARBA" id="ARBA00022525"/>
    </source>
</evidence>
<dbReference type="KEGG" id="pcam:HNE05_18035"/>
<evidence type="ECO:0000256" key="1">
    <source>
        <dbReference type="ARBA" id="ARBA00004613"/>
    </source>
</evidence>
<dbReference type="InterPro" id="IPR017847">
    <property type="entry name" value="T6SS_RhsGE_Vgr_subset"/>
</dbReference>
<evidence type="ECO:0000259" key="5">
    <source>
        <dbReference type="Pfam" id="PF22178"/>
    </source>
</evidence>
<dbReference type="NCBIfam" id="TIGR01646">
    <property type="entry name" value="vgr_GE"/>
    <property type="match status" value="1"/>
</dbReference>
<accession>A0A6M8G8L3</accession>
<name>A0A6M8G8L3_9GAMM</name>
<dbReference type="InterPro" id="IPR050708">
    <property type="entry name" value="T6SS_VgrG/RHS"/>
</dbReference>
<keyword evidence="3" id="KW-0964">Secreted</keyword>
<dbReference type="Pfam" id="PF04717">
    <property type="entry name" value="Phage_base_V"/>
    <property type="match status" value="1"/>
</dbReference>
<dbReference type="InterPro" id="IPR037026">
    <property type="entry name" value="Vgr_OB-fold_dom_sf"/>
</dbReference>
<keyword evidence="7" id="KW-1185">Reference proteome</keyword>
<feature type="domain" description="Gp5/Type VI secretion system Vgr protein OB-fold" evidence="4">
    <location>
        <begin position="407"/>
        <end position="474"/>
    </location>
</feature>
<dbReference type="Gene3D" id="4.10.220.110">
    <property type="match status" value="1"/>
</dbReference>
<organism evidence="6 7">
    <name type="scientific">Aquipseudomonas campi</name>
    <dbReference type="NCBI Taxonomy" id="2731681"/>
    <lineage>
        <taxon>Bacteria</taxon>
        <taxon>Pseudomonadati</taxon>
        <taxon>Pseudomonadota</taxon>
        <taxon>Gammaproteobacteria</taxon>
        <taxon>Pseudomonadales</taxon>
        <taxon>Pseudomonadaceae</taxon>
        <taxon>Aquipseudomonas</taxon>
    </lineage>
</organism>
<dbReference type="RefSeq" id="WP_173210822.1">
    <property type="nucleotide sequence ID" value="NZ_CP053697.2"/>
</dbReference>
<dbReference type="Pfam" id="PF22178">
    <property type="entry name" value="Gp5_trimer_C"/>
    <property type="match status" value="1"/>
</dbReference>
<dbReference type="SUPFAM" id="SSF69255">
    <property type="entry name" value="gp5 N-terminal domain-like"/>
    <property type="match status" value="1"/>
</dbReference>
<dbReference type="Proteomes" id="UP000501379">
    <property type="component" value="Chromosome"/>
</dbReference>
<dbReference type="NCBIfam" id="TIGR03361">
    <property type="entry name" value="VI_Rhs_Vgr"/>
    <property type="match status" value="1"/>
</dbReference>
<protein>
    <submittedName>
        <fullName evidence="6">Type VI secretion system tip protein VgrG</fullName>
    </submittedName>
</protein>
<dbReference type="Gene3D" id="3.55.50.10">
    <property type="entry name" value="Baseplate protein-like domains"/>
    <property type="match status" value="1"/>
</dbReference>
<proteinExistence type="inferred from homology"/>
<dbReference type="Pfam" id="PF05954">
    <property type="entry name" value="Phage_GPD"/>
    <property type="match status" value="1"/>
</dbReference>
<dbReference type="AlphaFoldDB" id="A0A6M8G8L3"/>